<dbReference type="InterPro" id="IPR022407">
    <property type="entry name" value="OxRdtase_Mopterin_BS"/>
</dbReference>
<dbReference type="PROSITE" id="PS51318">
    <property type="entry name" value="TAT"/>
    <property type="match status" value="1"/>
</dbReference>
<evidence type="ECO:0000259" key="7">
    <source>
        <dbReference type="Pfam" id="PF00174"/>
    </source>
</evidence>
<evidence type="ECO:0000256" key="2">
    <source>
        <dbReference type="ARBA" id="ARBA00022505"/>
    </source>
</evidence>
<keyword evidence="4" id="KW-0479">Metal-binding</keyword>
<accession>A0A518DZP1</accession>
<dbReference type="PANTHER" id="PTHR19372:SF7">
    <property type="entry name" value="SULFITE OXIDASE, MITOCHONDRIAL"/>
    <property type="match status" value="1"/>
</dbReference>
<evidence type="ECO:0000256" key="3">
    <source>
        <dbReference type="ARBA" id="ARBA00022617"/>
    </source>
</evidence>
<feature type="domain" description="Oxidoreductase molybdopterin-binding" evidence="7">
    <location>
        <begin position="93"/>
        <end position="273"/>
    </location>
</feature>
<dbReference type="PROSITE" id="PS00559">
    <property type="entry name" value="MOLYBDOPTERIN_EUK"/>
    <property type="match status" value="1"/>
</dbReference>
<dbReference type="InterPro" id="IPR006311">
    <property type="entry name" value="TAT_signal"/>
</dbReference>
<dbReference type="InterPro" id="IPR000572">
    <property type="entry name" value="OxRdtase_Mopterin-bd_dom"/>
</dbReference>
<dbReference type="InterPro" id="IPR014756">
    <property type="entry name" value="Ig_E-set"/>
</dbReference>
<dbReference type="GO" id="GO:0020037">
    <property type="term" value="F:heme binding"/>
    <property type="evidence" value="ECO:0007669"/>
    <property type="project" value="TreeGrafter"/>
</dbReference>
<dbReference type="InterPro" id="IPR036374">
    <property type="entry name" value="OxRdtase_Mopterin-bd_sf"/>
</dbReference>
<dbReference type="GO" id="GO:0006790">
    <property type="term" value="P:sulfur compound metabolic process"/>
    <property type="evidence" value="ECO:0007669"/>
    <property type="project" value="TreeGrafter"/>
</dbReference>
<evidence type="ECO:0000313" key="10">
    <source>
        <dbReference type="Proteomes" id="UP000317648"/>
    </source>
</evidence>
<dbReference type="Gene3D" id="2.60.40.650">
    <property type="match status" value="1"/>
</dbReference>
<dbReference type="GO" id="GO:0008482">
    <property type="term" value="F:sulfite oxidase activity"/>
    <property type="evidence" value="ECO:0007669"/>
    <property type="project" value="TreeGrafter"/>
</dbReference>
<organism evidence="9 10">
    <name type="scientific">Lignipirellula cremea</name>
    <dbReference type="NCBI Taxonomy" id="2528010"/>
    <lineage>
        <taxon>Bacteria</taxon>
        <taxon>Pseudomonadati</taxon>
        <taxon>Planctomycetota</taxon>
        <taxon>Planctomycetia</taxon>
        <taxon>Pirellulales</taxon>
        <taxon>Pirellulaceae</taxon>
        <taxon>Lignipirellula</taxon>
    </lineage>
</organism>
<dbReference type="RefSeq" id="WP_145056090.1">
    <property type="nucleotide sequence ID" value="NZ_CP036433.1"/>
</dbReference>
<dbReference type="EMBL" id="CP036433">
    <property type="protein sequence ID" value="QDU97304.1"/>
    <property type="molecule type" value="Genomic_DNA"/>
</dbReference>
<sequence length="412" mass="44481">MHPQESQLSSTLSVSQTALARRRFLQLSATAAVGVLAAPLRSVLAQRTLPTTPSFAGTDLIVHGQDPPNAEPALEHLLESWITPNKYFYVRSHAPSPKIDRKTFRLQVSGLVERELSLSADELADAEKFPQHEVTATMTCAGNRRAEYNAINKVGGVQWGAGAIGNAKWGGAALADLLKAAGVKEGAKHVWFEGVDEISHNGGIIGFGGSIPLETALGQPQAPALVAQTMNGEPLTADHGFPLRTVVPGFIGARSVKWLGKIVVSDRPSPNHYLATAYKLVQEGTDAEWESAEPLYRFPLNSVICSPAAGATVKPGEIEVAGYALPSGGPNTIERVEVATNDGRIFRPATLLDLSLPYCWRFWKATVPVTPRTKEIVVRAIDSAGNRQPRKMTWNLKGYMNNSLYHSPLQVE</sequence>
<comment type="cofactor">
    <cofactor evidence="1">
        <name>Mo-molybdopterin</name>
        <dbReference type="ChEBI" id="CHEBI:71302"/>
    </cofactor>
</comment>
<dbReference type="GO" id="GO:0043546">
    <property type="term" value="F:molybdopterin cofactor binding"/>
    <property type="evidence" value="ECO:0007669"/>
    <property type="project" value="InterPro"/>
</dbReference>
<dbReference type="Pfam" id="PF00174">
    <property type="entry name" value="Oxidored_molyb"/>
    <property type="match status" value="1"/>
</dbReference>
<dbReference type="SUPFAM" id="SSF56524">
    <property type="entry name" value="Oxidoreductase molybdopterin-binding domain"/>
    <property type="match status" value="1"/>
</dbReference>
<keyword evidence="10" id="KW-1185">Reference proteome</keyword>
<protein>
    <submittedName>
        <fullName evidence="9">TMAO/DMSO reductase</fullName>
    </submittedName>
</protein>
<dbReference type="Gene3D" id="3.90.420.10">
    <property type="entry name" value="Oxidoreductase, molybdopterin-binding domain"/>
    <property type="match status" value="1"/>
</dbReference>
<evidence type="ECO:0000256" key="6">
    <source>
        <dbReference type="ARBA" id="ARBA00023004"/>
    </source>
</evidence>
<dbReference type="InterPro" id="IPR005066">
    <property type="entry name" value="MoCF_OxRdtse_dimer"/>
</dbReference>
<gene>
    <name evidence="9" type="ORF">Pla8534_51500</name>
</gene>
<dbReference type="GO" id="GO:0030151">
    <property type="term" value="F:molybdenum ion binding"/>
    <property type="evidence" value="ECO:0007669"/>
    <property type="project" value="InterPro"/>
</dbReference>
<evidence type="ECO:0000313" key="9">
    <source>
        <dbReference type="EMBL" id="QDU97304.1"/>
    </source>
</evidence>
<evidence type="ECO:0000259" key="8">
    <source>
        <dbReference type="Pfam" id="PF03404"/>
    </source>
</evidence>
<proteinExistence type="predicted"/>
<dbReference type="PRINTS" id="PR00407">
    <property type="entry name" value="EUMOPTERIN"/>
</dbReference>
<dbReference type="FunFam" id="3.90.420.10:FF:000002">
    <property type="entry name" value="sulfite oxidase, mitochondrial"/>
    <property type="match status" value="1"/>
</dbReference>
<keyword evidence="2" id="KW-0500">Molybdenum</keyword>
<dbReference type="AlphaFoldDB" id="A0A518DZP1"/>
<dbReference type="InterPro" id="IPR008335">
    <property type="entry name" value="Mopterin_OxRdtase_euk"/>
</dbReference>
<name>A0A518DZP1_9BACT</name>
<evidence type="ECO:0000256" key="4">
    <source>
        <dbReference type="ARBA" id="ARBA00022723"/>
    </source>
</evidence>
<evidence type="ECO:0000256" key="1">
    <source>
        <dbReference type="ARBA" id="ARBA00001924"/>
    </source>
</evidence>
<dbReference type="PANTHER" id="PTHR19372">
    <property type="entry name" value="SULFITE REDUCTASE"/>
    <property type="match status" value="1"/>
</dbReference>
<keyword evidence="3" id="KW-0349">Heme</keyword>
<feature type="domain" description="Moybdenum cofactor oxidoreductase dimerisation" evidence="8">
    <location>
        <begin position="295"/>
        <end position="409"/>
    </location>
</feature>
<dbReference type="KEGG" id="lcre:Pla8534_51500"/>
<keyword evidence="5" id="KW-0560">Oxidoreductase</keyword>
<dbReference type="OrthoDB" id="9778777at2"/>
<dbReference type="Pfam" id="PF03404">
    <property type="entry name" value="Mo-co_dimer"/>
    <property type="match status" value="1"/>
</dbReference>
<evidence type="ECO:0000256" key="5">
    <source>
        <dbReference type="ARBA" id="ARBA00023002"/>
    </source>
</evidence>
<keyword evidence="6" id="KW-0408">Iron</keyword>
<dbReference type="SUPFAM" id="SSF81296">
    <property type="entry name" value="E set domains"/>
    <property type="match status" value="1"/>
</dbReference>
<dbReference type="Proteomes" id="UP000317648">
    <property type="component" value="Chromosome"/>
</dbReference>
<reference evidence="9 10" key="1">
    <citation type="submission" date="2019-02" db="EMBL/GenBank/DDBJ databases">
        <title>Deep-cultivation of Planctomycetes and their phenomic and genomic characterization uncovers novel biology.</title>
        <authorList>
            <person name="Wiegand S."/>
            <person name="Jogler M."/>
            <person name="Boedeker C."/>
            <person name="Pinto D."/>
            <person name="Vollmers J."/>
            <person name="Rivas-Marin E."/>
            <person name="Kohn T."/>
            <person name="Peeters S.H."/>
            <person name="Heuer A."/>
            <person name="Rast P."/>
            <person name="Oberbeckmann S."/>
            <person name="Bunk B."/>
            <person name="Jeske O."/>
            <person name="Meyerdierks A."/>
            <person name="Storesund J.E."/>
            <person name="Kallscheuer N."/>
            <person name="Luecker S."/>
            <person name="Lage O.M."/>
            <person name="Pohl T."/>
            <person name="Merkel B.J."/>
            <person name="Hornburger P."/>
            <person name="Mueller R.-W."/>
            <person name="Bruemmer F."/>
            <person name="Labrenz M."/>
            <person name="Spormann A.M."/>
            <person name="Op den Camp H."/>
            <person name="Overmann J."/>
            <person name="Amann R."/>
            <person name="Jetten M.S.M."/>
            <person name="Mascher T."/>
            <person name="Medema M.H."/>
            <person name="Devos D.P."/>
            <person name="Kaster A.-K."/>
            <person name="Ovreas L."/>
            <person name="Rohde M."/>
            <person name="Galperin M.Y."/>
            <person name="Jogler C."/>
        </authorList>
    </citation>
    <scope>NUCLEOTIDE SEQUENCE [LARGE SCALE GENOMIC DNA]</scope>
    <source>
        <strain evidence="9 10">Pla85_3_4</strain>
    </source>
</reference>